<dbReference type="NCBIfam" id="TIGR00045">
    <property type="entry name" value="glycerate kinase"/>
    <property type="match status" value="1"/>
</dbReference>
<dbReference type="SUPFAM" id="SSF110738">
    <property type="entry name" value="Glycerate kinase I"/>
    <property type="match status" value="1"/>
</dbReference>
<dbReference type="RefSeq" id="WP_132513956.1">
    <property type="nucleotide sequence ID" value="NZ_SLYQ01000008.1"/>
</dbReference>
<dbReference type="PANTHER" id="PTHR21599">
    <property type="entry name" value="GLYCERATE KINASE"/>
    <property type="match status" value="1"/>
</dbReference>
<reference evidence="5 6" key="1">
    <citation type="submission" date="2019-03" db="EMBL/GenBank/DDBJ databases">
        <title>Genomic analyses of the natural microbiome of Caenorhabditis elegans.</title>
        <authorList>
            <person name="Samuel B."/>
        </authorList>
    </citation>
    <scope>NUCLEOTIDE SEQUENCE [LARGE SCALE GENOMIC DNA]</scope>
    <source>
        <strain evidence="5 6">JUb54</strain>
    </source>
</reference>
<evidence type="ECO:0000256" key="4">
    <source>
        <dbReference type="PIRNR" id="PIRNR006078"/>
    </source>
</evidence>
<keyword evidence="3 4" id="KW-0418">Kinase</keyword>
<sequence length="391" mass="40816">MKIVIALDSFKGSCSAQAACSAVASGLRRVGAPLTLVEMPVSDGGEGLLTTLAESPQLGAATWQRHLCRDPYGQPVEAALLLLPGGQAIIEMAQSCGLELTPAARRDARRASSYGLGQQVKAALDSGCRRLIIGLGGSATNDGGIGFAQALGARFWCEDGSLLPAAAAGQDLARIQRIDLRELDPRLRHTEVLASCDVSNPLLGDQGATWIYGAQKGADSAALSELEAGMTHYNRQLTQTLGYDVGALDGAGAAGGMGAALMAYTGATLRPGIELVLELLSADSHLSDAALAIVGEGWLDRQSAFGKAPVGVANAAARRGVPVIALCGGRDDTSRQLYQHHIDAMWSICPRPMPLAESMSACEKLLADAAENVLRTFLCGQRRNEQERITA</sequence>
<comment type="similarity">
    <text evidence="1 4">Belongs to the glycerate kinase type-1 family.</text>
</comment>
<dbReference type="GO" id="GO:0031388">
    <property type="term" value="P:organic acid phosphorylation"/>
    <property type="evidence" value="ECO:0007669"/>
    <property type="project" value="UniProtKB-UniRule"/>
</dbReference>
<name>A0ABD7QF04_RAOOR</name>
<evidence type="ECO:0000256" key="2">
    <source>
        <dbReference type="ARBA" id="ARBA00022679"/>
    </source>
</evidence>
<evidence type="ECO:0000313" key="6">
    <source>
        <dbReference type="Proteomes" id="UP000295263"/>
    </source>
</evidence>
<comment type="caution">
    <text evidence="5">The sequence shown here is derived from an EMBL/GenBank/DDBJ whole genome shotgun (WGS) entry which is preliminary data.</text>
</comment>
<dbReference type="InterPro" id="IPR018193">
    <property type="entry name" value="Glyc_kinase_flavodox-like_fold"/>
</dbReference>
<proteinExistence type="inferred from homology"/>
<dbReference type="PIRSF" id="PIRSF006078">
    <property type="entry name" value="GlxK"/>
    <property type="match status" value="1"/>
</dbReference>
<dbReference type="Pfam" id="PF02595">
    <property type="entry name" value="Gly_kinase"/>
    <property type="match status" value="1"/>
</dbReference>
<evidence type="ECO:0000256" key="1">
    <source>
        <dbReference type="ARBA" id="ARBA00006284"/>
    </source>
</evidence>
<protein>
    <submittedName>
        <fullName evidence="5">Glycerate kinase</fullName>
    </submittedName>
</protein>
<dbReference type="Proteomes" id="UP000295263">
    <property type="component" value="Unassembled WGS sequence"/>
</dbReference>
<organism evidence="5 6">
    <name type="scientific">Raoultella ornithinolytica</name>
    <name type="common">Klebsiella ornithinolytica</name>
    <dbReference type="NCBI Taxonomy" id="54291"/>
    <lineage>
        <taxon>Bacteria</taxon>
        <taxon>Pseudomonadati</taxon>
        <taxon>Pseudomonadota</taxon>
        <taxon>Gammaproteobacteria</taxon>
        <taxon>Enterobacterales</taxon>
        <taxon>Enterobacteriaceae</taxon>
        <taxon>Klebsiella/Raoultella group</taxon>
        <taxon>Raoultella</taxon>
    </lineage>
</organism>
<dbReference type="Gene3D" id="3.40.50.10350">
    <property type="entry name" value="Glycerate kinase, domain 1"/>
    <property type="match status" value="1"/>
</dbReference>
<evidence type="ECO:0000313" key="5">
    <source>
        <dbReference type="EMBL" id="TCQ71221.1"/>
    </source>
</evidence>
<dbReference type="InterPro" id="IPR036129">
    <property type="entry name" value="Glycerate_kinase_sf"/>
</dbReference>
<dbReference type="Gene3D" id="3.90.1510.10">
    <property type="entry name" value="Glycerate kinase, domain 2"/>
    <property type="match status" value="1"/>
</dbReference>
<dbReference type="GO" id="GO:0008887">
    <property type="term" value="F:glycerate kinase activity"/>
    <property type="evidence" value="ECO:0007669"/>
    <property type="project" value="UniProtKB-UniRule"/>
</dbReference>
<dbReference type="PANTHER" id="PTHR21599:SF0">
    <property type="entry name" value="GLYCERATE KINASE"/>
    <property type="match status" value="1"/>
</dbReference>
<accession>A0ABD7QF04</accession>
<evidence type="ECO:0000256" key="3">
    <source>
        <dbReference type="ARBA" id="ARBA00022777"/>
    </source>
</evidence>
<dbReference type="InterPro" id="IPR004381">
    <property type="entry name" value="Glycerate_kinase"/>
</dbReference>
<dbReference type="AlphaFoldDB" id="A0ABD7QF04"/>
<dbReference type="InterPro" id="IPR018197">
    <property type="entry name" value="Glycerate_kinase_RE-like"/>
</dbReference>
<gene>
    <name evidence="5" type="ORF">EC841_108236</name>
</gene>
<keyword evidence="2 4" id="KW-0808">Transferase</keyword>
<dbReference type="EMBL" id="SLYQ01000008">
    <property type="protein sequence ID" value="TCQ71221.1"/>
    <property type="molecule type" value="Genomic_DNA"/>
</dbReference>